<evidence type="ECO:0000313" key="2">
    <source>
        <dbReference type="Proteomes" id="UP001320706"/>
    </source>
</evidence>
<proteinExistence type="predicted"/>
<protein>
    <submittedName>
        <fullName evidence="1">Uncharacterized protein</fullName>
    </submittedName>
</protein>
<sequence length="495" mass="53866">MDQFRPPGSGFEMNGRLSSSLSGQLDPEQNLFGHDFSMAFQHGRWSGYPPAFYPTPRHHNTTQLSEHNHSRTMANNGHAGQGWSVPSEIGQHTSQSSIRSPSSVMPSLHETDDSMESWMSRLPPFSHPEAAPSPNACDDCLHGSPACYTQVPEICGADPVCTDENCNEGFRWEHGCGSPELHAHLNCHAGDCTNGDCTDDNCTGVDCTGGDCADACYDEACLQTVHPDGTCCLADICPHGIPHHGCQPLDKNHNMSHFDVEFAEALRRDVTCEQKHASQIMAPPTSSHSLPTPVPTSHDSFTPSDASSLSGCPPTPQGTDQWDIASVASVSHFPHGSAGNLPYAYYPNLPGSVNHFAESAVRDFVNSTSTPKPKTHRLSDAKPPAARSRGGSIQGACQCRWLDDRNVPCNLQFETAQDVQSHFRQEHKTHMDGHDGIKRHRCPICGDKFLDQAANLSKHKSSVHTNGGVPCPQTETCKYKDSRISTTDFIAHDRI</sequence>
<dbReference type="Proteomes" id="UP001320706">
    <property type="component" value="Unassembled WGS sequence"/>
</dbReference>
<gene>
    <name evidence="1" type="ORF">M8818_006652</name>
</gene>
<keyword evidence="2" id="KW-1185">Reference proteome</keyword>
<organism evidence="1 2">
    <name type="scientific">Zalaria obscura</name>
    <dbReference type="NCBI Taxonomy" id="2024903"/>
    <lineage>
        <taxon>Eukaryota</taxon>
        <taxon>Fungi</taxon>
        <taxon>Dikarya</taxon>
        <taxon>Ascomycota</taxon>
        <taxon>Pezizomycotina</taxon>
        <taxon>Dothideomycetes</taxon>
        <taxon>Dothideomycetidae</taxon>
        <taxon>Dothideales</taxon>
        <taxon>Zalariaceae</taxon>
        <taxon>Zalaria</taxon>
    </lineage>
</organism>
<reference evidence="1" key="1">
    <citation type="submission" date="2024-02" db="EMBL/GenBank/DDBJ databases">
        <title>Metagenome Assembled Genome of Zalaria obscura JY119.</title>
        <authorList>
            <person name="Vighnesh L."/>
            <person name="Jagadeeshwari U."/>
            <person name="Venkata Ramana C."/>
            <person name="Sasikala C."/>
        </authorList>
    </citation>
    <scope>NUCLEOTIDE SEQUENCE</scope>
    <source>
        <strain evidence="1">JY119</strain>
    </source>
</reference>
<name>A0ACC3S5M0_9PEZI</name>
<accession>A0ACC3S5M0</accession>
<comment type="caution">
    <text evidence="1">The sequence shown here is derived from an EMBL/GenBank/DDBJ whole genome shotgun (WGS) entry which is preliminary data.</text>
</comment>
<evidence type="ECO:0000313" key="1">
    <source>
        <dbReference type="EMBL" id="KAK8196487.1"/>
    </source>
</evidence>
<dbReference type="EMBL" id="JAMKPW020000041">
    <property type="protein sequence ID" value="KAK8196487.1"/>
    <property type="molecule type" value="Genomic_DNA"/>
</dbReference>